<dbReference type="Proteomes" id="UP001284601">
    <property type="component" value="Unassembled WGS sequence"/>
</dbReference>
<feature type="region of interest" description="Disordered" evidence="3">
    <location>
        <begin position="163"/>
        <end position="183"/>
    </location>
</feature>
<gene>
    <name evidence="5" type="ORF">R7226_10425</name>
</gene>
<evidence type="ECO:0000313" key="5">
    <source>
        <dbReference type="EMBL" id="MDW5594754.1"/>
    </source>
</evidence>
<feature type="compositionally biased region" description="Basic residues" evidence="3">
    <location>
        <begin position="172"/>
        <end position="183"/>
    </location>
</feature>
<dbReference type="RefSeq" id="WP_318597060.1">
    <property type="nucleotide sequence ID" value="NZ_JAWSTH010000021.1"/>
</dbReference>
<dbReference type="CDD" id="cd04301">
    <property type="entry name" value="NAT_SF"/>
    <property type="match status" value="1"/>
</dbReference>
<dbReference type="InterPro" id="IPR000182">
    <property type="entry name" value="GNAT_dom"/>
</dbReference>
<dbReference type="PROSITE" id="PS51186">
    <property type="entry name" value="GNAT"/>
    <property type="match status" value="1"/>
</dbReference>
<evidence type="ECO:0000256" key="3">
    <source>
        <dbReference type="SAM" id="MobiDB-lite"/>
    </source>
</evidence>
<comment type="caution">
    <text evidence="5">The sequence shown here is derived from an EMBL/GenBank/DDBJ whole genome shotgun (WGS) entry which is preliminary data.</text>
</comment>
<accession>A0ABU4HRS1</accession>
<proteinExistence type="predicted"/>
<dbReference type="PANTHER" id="PTHR43877">
    <property type="entry name" value="AMINOALKYLPHOSPHONATE N-ACETYLTRANSFERASE-RELATED-RELATED"/>
    <property type="match status" value="1"/>
</dbReference>
<organism evidence="5 6">
    <name type="scientific">Conexibacter stalactiti</name>
    <dbReference type="NCBI Taxonomy" id="1940611"/>
    <lineage>
        <taxon>Bacteria</taxon>
        <taxon>Bacillati</taxon>
        <taxon>Actinomycetota</taxon>
        <taxon>Thermoleophilia</taxon>
        <taxon>Solirubrobacterales</taxon>
        <taxon>Conexibacteraceae</taxon>
        <taxon>Conexibacter</taxon>
    </lineage>
</organism>
<evidence type="ECO:0000256" key="2">
    <source>
        <dbReference type="ARBA" id="ARBA00023315"/>
    </source>
</evidence>
<keyword evidence="6" id="KW-1185">Reference proteome</keyword>
<evidence type="ECO:0000313" key="6">
    <source>
        <dbReference type="Proteomes" id="UP001284601"/>
    </source>
</evidence>
<dbReference type="Pfam" id="PF00583">
    <property type="entry name" value="Acetyltransf_1"/>
    <property type="match status" value="1"/>
</dbReference>
<evidence type="ECO:0000256" key="1">
    <source>
        <dbReference type="ARBA" id="ARBA00022679"/>
    </source>
</evidence>
<feature type="domain" description="N-acetyltransferase" evidence="4">
    <location>
        <begin position="21"/>
        <end position="181"/>
    </location>
</feature>
<protein>
    <submittedName>
        <fullName evidence="5">GNAT family N-acetyltransferase</fullName>
    </submittedName>
</protein>
<name>A0ABU4HRS1_9ACTN</name>
<dbReference type="InterPro" id="IPR050832">
    <property type="entry name" value="Bact_Acetyltransf"/>
</dbReference>
<dbReference type="InterPro" id="IPR016181">
    <property type="entry name" value="Acyl_CoA_acyltransferase"/>
</dbReference>
<dbReference type="SUPFAM" id="SSF55729">
    <property type="entry name" value="Acyl-CoA N-acyltransferases (Nat)"/>
    <property type="match status" value="1"/>
</dbReference>
<keyword evidence="1" id="KW-0808">Transferase</keyword>
<reference evidence="6" key="1">
    <citation type="submission" date="2023-07" db="EMBL/GenBank/DDBJ databases">
        <title>Conexibacter stalactiti sp. nov., isolated from stalactites in a lava cave and emended description of the genus Conexibacter.</title>
        <authorList>
            <person name="Lee S.D."/>
        </authorList>
    </citation>
    <scope>NUCLEOTIDE SEQUENCE [LARGE SCALE GENOMIC DNA]</scope>
    <source>
        <strain evidence="6">KCTC 39840</strain>
    </source>
</reference>
<dbReference type="EMBL" id="JAWSTH010000021">
    <property type="protein sequence ID" value="MDW5594754.1"/>
    <property type="molecule type" value="Genomic_DNA"/>
</dbReference>
<dbReference type="Gene3D" id="3.40.630.30">
    <property type="match status" value="1"/>
</dbReference>
<keyword evidence="2" id="KW-0012">Acyltransferase</keyword>
<evidence type="ECO:0000259" key="4">
    <source>
        <dbReference type="PROSITE" id="PS51186"/>
    </source>
</evidence>
<sequence length="183" mass="20100">MSGQLCVRVAQSEDATAIATVHVRAWQAGYRGLLPDSVLDTLSTALRERQWHERLSGATGEWITTLVAVEQERVSGFCSLAAPSRDSDAGPRTVELAALYVDPERWGGGVADALLHAVRELLAEGSARWETLTLWMLEGNARALAFYRRWGLEPDGTWREDVLTGPSGQHARAPHMRLRGPLS</sequence>